<name>L9LCP1_TUPCH</name>
<dbReference type="EMBL" id="KB320389">
    <property type="protein sequence ID" value="ELW72830.1"/>
    <property type="molecule type" value="Genomic_DNA"/>
</dbReference>
<evidence type="ECO:0000313" key="1">
    <source>
        <dbReference type="EMBL" id="ELW72830.1"/>
    </source>
</evidence>
<reference evidence="2" key="1">
    <citation type="submission" date="2012-07" db="EMBL/GenBank/DDBJ databases">
        <title>Genome of the Chinese tree shrew, a rising model animal genetically related to primates.</title>
        <authorList>
            <person name="Zhang G."/>
            <person name="Fan Y."/>
            <person name="Yao Y."/>
            <person name="Huang Z."/>
        </authorList>
    </citation>
    <scope>NUCLEOTIDE SEQUENCE [LARGE SCALE GENOMIC DNA]</scope>
</reference>
<dbReference type="AlphaFoldDB" id="L9LCP1"/>
<protein>
    <submittedName>
        <fullName evidence="1">Uncharacterized protein</fullName>
    </submittedName>
</protein>
<dbReference type="InParanoid" id="L9LCP1"/>
<keyword evidence="2" id="KW-1185">Reference proteome</keyword>
<evidence type="ECO:0000313" key="2">
    <source>
        <dbReference type="Proteomes" id="UP000011518"/>
    </source>
</evidence>
<accession>L9LCP1</accession>
<reference evidence="2" key="2">
    <citation type="journal article" date="2013" name="Nat. Commun.">
        <title>Genome of the Chinese tree shrew.</title>
        <authorList>
            <person name="Fan Y."/>
            <person name="Huang Z.Y."/>
            <person name="Cao C.C."/>
            <person name="Chen C.S."/>
            <person name="Chen Y.X."/>
            <person name="Fan D.D."/>
            <person name="He J."/>
            <person name="Hou H.L."/>
            <person name="Hu L."/>
            <person name="Hu X.T."/>
            <person name="Jiang X.T."/>
            <person name="Lai R."/>
            <person name="Lang Y.S."/>
            <person name="Liang B."/>
            <person name="Liao S.G."/>
            <person name="Mu D."/>
            <person name="Ma Y.Y."/>
            <person name="Niu Y.Y."/>
            <person name="Sun X.Q."/>
            <person name="Xia J.Q."/>
            <person name="Xiao J."/>
            <person name="Xiong Z.Q."/>
            <person name="Xu L."/>
            <person name="Yang L."/>
            <person name="Zhang Y."/>
            <person name="Zhao W."/>
            <person name="Zhao X.D."/>
            <person name="Zheng Y.T."/>
            <person name="Zhou J.M."/>
            <person name="Zhu Y.B."/>
            <person name="Zhang G.J."/>
            <person name="Wang J."/>
            <person name="Yao Y.G."/>
        </authorList>
    </citation>
    <scope>NUCLEOTIDE SEQUENCE [LARGE SCALE GENOMIC DNA]</scope>
</reference>
<proteinExistence type="predicted"/>
<gene>
    <name evidence="1" type="ORF">TREES_T100009567</name>
</gene>
<sequence length="75" mass="8425">MSAQSHDLGDCSLFKQVRPTLRCVETVLLKLSLLIAGRIFPVTHWELLILAVSVSYVHFECPIPLVRELAVLLQP</sequence>
<dbReference type="Proteomes" id="UP000011518">
    <property type="component" value="Unassembled WGS sequence"/>
</dbReference>
<organism evidence="1 2">
    <name type="scientific">Tupaia chinensis</name>
    <name type="common">Chinese tree shrew</name>
    <name type="synonym">Tupaia belangeri chinensis</name>
    <dbReference type="NCBI Taxonomy" id="246437"/>
    <lineage>
        <taxon>Eukaryota</taxon>
        <taxon>Metazoa</taxon>
        <taxon>Chordata</taxon>
        <taxon>Craniata</taxon>
        <taxon>Vertebrata</taxon>
        <taxon>Euteleostomi</taxon>
        <taxon>Mammalia</taxon>
        <taxon>Eutheria</taxon>
        <taxon>Euarchontoglires</taxon>
        <taxon>Scandentia</taxon>
        <taxon>Tupaiidae</taxon>
        <taxon>Tupaia</taxon>
    </lineage>
</organism>